<reference evidence="3" key="1">
    <citation type="submission" date="2018-05" db="EMBL/GenBank/DDBJ databases">
        <title>Draft genome of Mucuna pruriens seed.</title>
        <authorList>
            <person name="Nnadi N.E."/>
            <person name="Vos R."/>
            <person name="Hasami M.H."/>
            <person name="Devisetty U.K."/>
            <person name="Aguiy J.C."/>
        </authorList>
    </citation>
    <scope>NUCLEOTIDE SEQUENCE [LARGE SCALE GENOMIC DNA]</scope>
    <source>
        <strain evidence="3">JCA_2017</strain>
    </source>
</reference>
<organism evidence="3 4">
    <name type="scientific">Mucuna pruriens</name>
    <name type="common">Velvet bean</name>
    <name type="synonym">Dolichos pruriens</name>
    <dbReference type="NCBI Taxonomy" id="157652"/>
    <lineage>
        <taxon>Eukaryota</taxon>
        <taxon>Viridiplantae</taxon>
        <taxon>Streptophyta</taxon>
        <taxon>Embryophyta</taxon>
        <taxon>Tracheophyta</taxon>
        <taxon>Spermatophyta</taxon>
        <taxon>Magnoliopsida</taxon>
        <taxon>eudicotyledons</taxon>
        <taxon>Gunneridae</taxon>
        <taxon>Pentapetalae</taxon>
        <taxon>rosids</taxon>
        <taxon>fabids</taxon>
        <taxon>Fabales</taxon>
        <taxon>Fabaceae</taxon>
        <taxon>Papilionoideae</taxon>
        <taxon>50 kb inversion clade</taxon>
        <taxon>NPAAA clade</taxon>
        <taxon>indigoferoid/millettioid clade</taxon>
        <taxon>Phaseoleae</taxon>
        <taxon>Mucuna</taxon>
    </lineage>
</organism>
<comment type="caution">
    <text evidence="3">The sequence shown here is derived from an EMBL/GenBank/DDBJ whole genome shotgun (WGS) entry which is preliminary data.</text>
</comment>
<name>A0A371GB45_MUCPR</name>
<keyword evidence="4" id="KW-1185">Reference proteome</keyword>
<accession>A0A371GB45</accession>
<dbReference type="AlphaFoldDB" id="A0A371GB45"/>
<evidence type="ECO:0000256" key="1">
    <source>
        <dbReference type="SAM" id="Coils"/>
    </source>
</evidence>
<dbReference type="PROSITE" id="PS51022">
    <property type="entry name" value="L27"/>
    <property type="match status" value="1"/>
</dbReference>
<evidence type="ECO:0000313" key="3">
    <source>
        <dbReference type="EMBL" id="RDX87784.1"/>
    </source>
</evidence>
<sequence length="128" mass="14718">MPVTRNQASSTNGGEEDVLQRLLHTVASLQARSDEQSHLSEEAKRRYRLAEERHLEALRRAQERAEELQQQLEAIRGTQREETPTQIKASPQVFWGQPFSQEINETEIMVEPFDGSQDPHAHLQAFQT</sequence>
<gene>
    <name evidence="3" type="ORF">CR513_30704</name>
</gene>
<evidence type="ECO:0000313" key="4">
    <source>
        <dbReference type="Proteomes" id="UP000257109"/>
    </source>
</evidence>
<protein>
    <recommendedName>
        <fullName evidence="2">L27 domain-containing protein</fullName>
    </recommendedName>
</protein>
<keyword evidence="1" id="KW-0175">Coiled coil</keyword>
<dbReference type="EMBL" id="QJKJ01006129">
    <property type="protein sequence ID" value="RDX87784.1"/>
    <property type="molecule type" value="Genomic_DNA"/>
</dbReference>
<proteinExistence type="predicted"/>
<evidence type="ECO:0000259" key="2">
    <source>
        <dbReference type="PROSITE" id="PS51022"/>
    </source>
</evidence>
<feature type="domain" description="L27" evidence="2">
    <location>
        <begin position="15"/>
        <end position="73"/>
    </location>
</feature>
<dbReference type="InterPro" id="IPR004172">
    <property type="entry name" value="L27_dom"/>
</dbReference>
<feature type="non-terminal residue" evidence="3">
    <location>
        <position position="1"/>
    </location>
</feature>
<dbReference type="Proteomes" id="UP000257109">
    <property type="component" value="Unassembled WGS sequence"/>
</dbReference>
<feature type="coiled-coil region" evidence="1">
    <location>
        <begin position="40"/>
        <end position="78"/>
    </location>
</feature>